<dbReference type="Ensembl" id="ENSACAT00000056567.1">
    <property type="protein sequence ID" value="ENSACAP00000027311.1"/>
    <property type="gene ID" value="ENSACAG00000038920.1"/>
</dbReference>
<sequence>MEAACKWRALPGAPSLKALTAPEGGLPREKQRQALQDISRAHVESFNFAVGDGLLRAVAEYKCCK</sequence>
<dbReference type="InParanoid" id="A0A803SWH1"/>
<organism evidence="1 2">
    <name type="scientific">Anolis carolinensis</name>
    <name type="common">Green anole</name>
    <name type="synonym">American chameleon</name>
    <dbReference type="NCBI Taxonomy" id="28377"/>
    <lineage>
        <taxon>Eukaryota</taxon>
        <taxon>Metazoa</taxon>
        <taxon>Chordata</taxon>
        <taxon>Craniata</taxon>
        <taxon>Vertebrata</taxon>
        <taxon>Euteleostomi</taxon>
        <taxon>Lepidosauria</taxon>
        <taxon>Squamata</taxon>
        <taxon>Bifurcata</taxon>
        <taxon>Unidentata</taxon>
        <taxon>Episquamata</taxon>
        <taxon>Toxicofera</taxon>
        <taxon>Iguania</taxon>
        <taxon>Dactyloidae</taxon>
        <taxon>Anolis</taxon>
    </lineage>
</organism>
<reference evidence="1" key="1">
    <citation type="submission" date="2009-12" db="EMBL/GenBank/DDBJ databases">
        <title>The Genome Sequence of Anolis carolinensis (Green Anole Lizard).</title>
        <authorList>
            <consortium name="The Genome Sequencing Platform"/>
            <person name="Di Palma F."/>
            <person name="Alfoldi J."/>
            <person name="Heiman D."/>
            <person name="Young S."/>
            <person name="Grabherr M."/>
            <person name="Johnson J."/>
            <person name="Lander E.S."/>
            <person name="Lindblad-Toh K."/>
        </authorList>
    </citation>
    <scope>NUCLEOTIDE SEQUENCE [LARGE SCALE GENOMIC DNA]</scope>
    <source>
        <strain evidence="1">JBL SC #1</strain>
    </source>
</reference>
<keyword evidence="2" id="KW-1185">Reference proteome</keyword>
<reference evidence="1" key="3">
    <citation type="submission" date="2025-09" db="UniProtKB">
        <authorList>
            <consortium name="Ensembl"/>
        </authorList>
    </citation>
    <scope>IDENTIFICATION</scope>
</reference>
<accession>A0A803SWH1</accession>
<protein>
    <submittedName>
        <fullName evidence="1">Uncharacterized protein</fullName>
    </submittedName>
</protein>
<proteinExistence type="predicted"/>
<dbReference type="GeneTree" id="ENSGT00940000174607"/>
<dbReference type="AlphaFoldDB" id="A0A803SWH1"/>
<dbReference type="Proteomes" id="UP000001646">
    <property type="component" value="Unplaced"/>
</dbReference>
<evidence type="ECO:0000313" key="1">
    <source>
        <dbReference type="Ensembl" id="ENSACAP00000027311.1"/>
    </source>
</evidence>
<reference evidence="1" key="2">
    <citation type="submission" date="2025-08" db="UniProtKB">
        <authorList>
            <consortium name="Ensembl"/>
        </authorList>
    </citation>
    <scope>IDENTIFICATION</scope>
</reference>
<evidence type="ECO:0000313" key="2">
    <source>
        <dbReference type="Proteomes" id="UP000001646"/>
    </source>
</evidence>
<name>A0A803SWH1_ANOCA</name>